<dbReference type="STRING" id="1081109.A0A168ARJ5"/>
<gene>
    <name evidence="1" type="ORF">AAL_05214</name>
</gene>
<dbReference type="PANTHER" id="PTHR33973">
    <property type="entry name" value="OS07G0153300 PROTEIN"/>
    <property type="match status" value="1"/>
</dbReference>
<keyword evidence="2" id="KW-1185">Reference proteome</keyword>
<reference evidence="1 2" key="1">
    <citation type="journal article" date="2016" name="Genome Biol. Evol.">
        <title>Divergent and convergent evolution of fungal pathogenicity.</title>
        <authorList>
            <person name="Shang Y."/>
            <person name="Xiao G."/>
            <person name="Zheng P."/>
            <person name="Cen K."/>
            <person name="Zhan S."/>
            <person name="Wang C."/>
        </authorList>
    </citation>
    <scope>NUCLEOTIDE SEQUENCE [LARGE SCALE GENOMIC DNA]</scope>
    <source>
        <strain evidence="1 2">RCEF 2490</strain>
    </source>
</reference>
<protein>
    <submittedName>
        <fullName evidence="1">Uncharacterized protein</fullName>
    </submittedName>
</protein>
<evidence type="ECO:0000313" key="1">
    <source>
        <dbReference type="EMBL" id="KZZ94247.1"/>
    </source>
</evidence>
<dbReference type="OrthoDB" id="3340520at2759"/>
<proteinExistence type="predicted"/>
<dbReference type="PANTHER" id="PTHR33973:SF4">
    <property type="entry name" value="OS07G0153300 PROTEIN"/>
    <property type="match status" value="1"/>
</dbReference>
<organism evidence="1 2">
    <name type="scientific">Moelleriella libera RCEF 2490</name>
    <dbReference type="NCBI Taxonomy" id="1081109"/>
    <lineage>
        <taxon>Eukaryota</taxon>
        <taxon>Fungi</taxon>
        <taxon>Dikarya</taxon>
        <taxon>Ascomycota</taxon>
        <taxon>Pezizomycotina</taxon>
        <taxon>Sordariomycetes</taxon>
        <taxon>Hypocreomycetidae</taxon>
        <taxon>Hypocreales</taxon>
        <taxon>Clavicipitaceae</taxon>
        <taxon>Moelleriella</taxon>
    </lineage>
</organism>
<comment type="caution">
    <text evidence="1">The sequence shown here is derived from an EMBL/GenBank/DDBJ whole genome shotgun (WGS) entry which is preliminary data.</text>
</comment>
<dbReference type="AlphaFoldDB" id="A0A168ARJ5"/>
<name>A0A168ARJ5_9HYPO</name>
<dbReference type="Pfam" id="PF07103">
    <property type="entry name" value="DUF1365"/>
    <property type="match status" value="1"/>
</dbReference>
<evidence type="ECO:0000313" key="2">
    <source>
        <dbReference type="Proteomes" id="UP000078544"/>
    </source>
</evidence>
<dbReference type="EMBL" id="AZGY01000011">
    <property type="protein sequence ID" value="KZZ94247.1"/>
    <property type="molecule type" value="Genomic_DNA"/>
</dbReference>
<sequence>MGLTREKDLPQLQLQGMKSRDGGISIHETRILKCTISHCRLFPRKHRFAYAYLSVGIPVRSPTSNWLLSVDDVPWWQKGWFHVSPQDHLDRGRHGATLSQNLDEYLKHQLRLAVQGLNPTDFPHVYLLTAPRFLNYVFSPASFWYLFGKKEQLMYVIAEVNNTFDERRMYLFRAPERPGPFPQTLDKDFHVSPFSSRKGSYLLSSSDPAGGENISVAVTLRSSKGHPKLVARWWSDEPAIDPASLSVAEVLHLLIFWGLNILTTFPKIVFNAVLLSHVHKLEMWYRPEPKVSALGRQPNSAEKFVAYIFTQYVHHLGGLASDKASIVERVPTSGSLLHLDIGQQKSSAEEKATTDLRVHTPQFFRQLITYQKLSDYLSYMLLRPYEENRTAWSDDGPALVTIVEAGEAARAKREIRRPSMLVSRMLFVMYGYCRCKQPLYGQYPDLGVPSRRKAVASPGEGEGEKEPWRISGGSCCLDDFVLENCGIATQARYVAAVLGLQWRARIMSLIGGE</sequence>
<dbReference type="InterPro" id="IPR010775">
    <property type="entry name" value="DUF1365"/>
</dbReference>
<dbReference type="Proteomes" id="UP000078544">
    <property type="component" value="Unassembled WGS sequence"/>
</dbReference>
<accession>A0A168ARJ5</accession>